<dbReference type="PANTHER" id="PTHR13696">
    <property type="entry name" value="P-LOOP CONTAINING NUCLEOSIDE TRIPHOSPHATE HYDROLASE"/>
    <property type="match status" value="1"/>
</dbReference>
<dbReference type="PIRSF" id="PIRSF009320">
    <property type="entry name" value="Nuc_binding_HP_1000"/>
    <property type="match status" value="1"/>
</dbReference>
<dbReference type="RefSeq" id="WP_172689462.1">
    <property type="nucleotide sequence ID" value="NZ_KY498540.1"/>
</dbReference>
<dbReference type="SUPFAM" id="SSF52540">
    <property type="entry name" value="P-loop containing nucleoside triphosphate hydrolases"/>
    <property type="match status" value="1"/>
</dbReference>
<sequence length="229" mass="25951">MWLFNGVLYEKIILLGHQKGGVGKSNTACNLAVALAHEKYQEDTSRILLLDADPQGTLYRWNQRRIEIGGALKEFPCIRLDGNITKQLQREIENYDFIIVDAAGRDSREMRSAMLAADLMIMPTKASHADLELLEHMAETVESARDFNDALEVAVFINMAPTNTHAERQTAKQLLSEYPEFHLMRTVVADRKAHRDAFHHACGVHEWKDNKAKSEISCLTKEILDAFSI</sequence>
<feature type="domain" description="CobQ/CobB/MinD/ParA nucleotide binding" evidence="1">
    <location>
        <begin position="17"/>
        <end position="173"/>
    </location>
</feature>
<evidence type="ECO:0000313" key="2">
    <source>
        <dbReference type="EMBL" id="AQZ36685.1"/>
    </source>
</evidence>
<dbReference type="CDD" id="cd02042">
    <property type="entry name" value="ParAB_family"/>
    <property type="match status" value="1"/>
</dbReference>
<organism evidence="2">
    <name type="scientific">Vibrio parahaemolyticus v110</name>
    <dbReference type="NCBI Taxonomy" id="1300351"/>
    <lineage>
        <taxon>Bacteria</taxon>
        <taxon>Pseudomonadati</taxon>
        <taxon>Pseudomonadota</taxon>
        <taxon>Gammaproteobacteria</taxon>
        <taxon>Vibrionales</taxon>
        <taxon>Vibrionaceae</taxon>
        <taxon>Vibrio</taxon>
    </lineage>
</organism>
<evidence type="ECO:0000259" key="1">
    <source>
        <dbReference type="Pfam" id="PF01656"/>
    </source>
</evidence>
<keyword evidence="2" id="KW-0614">Plasmid</keyword>
<dbReference type="AlphaFoldDB" id="A0A1U9Y6K9"/>
<dbReference type="InterPro" id="IPR050678">
    <property type="entry name" value="DNA_Partitioning_ATPase"/>
</dbReference>
<proteinExistence type="predicted"/>
<dbReference type="InterPro" id="IPR027417">
    <property type="entry name" value="P-loop_NTPase"/>
</dbReference>
<dbReference type="EMBL" id="KY498540">
    <property type="protein sequence ID" value="AQZ36685.1"/>
    <property type="molecule type" value="Genomic_DNA"/>
</dbReference>
<dbReference type="Gene3D" id="3.40.50.300">
    <property type="entry name" value="P-loop containing nucleotide triphosphate hydrolases"/>
    <property type="match status" value="1"/>
</dbReference>
<dbReference type="InterPro" id="IPR002586">
    <property type="entry name" value="CobQ/CobB/MinD/ParA_Nub-bd_dom"/>
</dbReference>
<protein>
    <submittedName>
        <fullName evidence="2">Chromosome (Plasmid) partitioning protein ParA</fullName>
    </submittedName>
</protein>
<geneLocation type="plasmid" evidence="2">
    <name>pV110</name>
</geneLocation>
<accession>A0A1U9Y6K9</accession>
<reference evidence="2" key="1">
    <citation type="submission" date="2017-01" db="EMBL/GenBank/DDBJ databases">
        <title>Complete sequence of plasmid pV110 from Vibrio parahaemolyticus V110 reveals an evolution path of the acute epatopancreatic necrosis disease (AHPND) associated genes.</title>
        <authorList>
            <person name="Xu L."/>
            <person name="Luo X."/>
            <person name="Yan Z."/>
        </authorList>
    </citation>
    <scope>NUCLEOTIDE SEQUENCE</scope>
    <source>
        <strain evidence="2">V110</strain>
        <plasmid evidence="2">pV110</plasmid>
    </source>
</reference>
<dbReference type="Pfam" id="PF01656">
    <property type="entry name" value="CbiA"/>
    <property type="match status" value="1"/>
</dbReference>
<name>A0A1U9Y6K9_VIBPH</name>
<dbReference type="PANTHER" id="PTHR13696:SF96">
    <property type="entry name" value="COBQ_COBB_MIND_PARA NUCLEOTIDE BINDING DOMAIN-CONTAINING PROTEIN"/>
    <property type="match status" value="1"/>
</dbReference>